<comment type="caution">
    <text evidence="3">The sequence shown here is derived from an EMBL/GenBank/DDBJ whole genome shotgun (WGS) entry which is preliminary data.</text>
</comment>
<proteinExistence type="predicted"/>
<evidence type="ECO:0000313" key="3">
    <source>
        <dbReference type="EMBL" id="MBM2623905.1"/>
    </source>
</evidence>
<name>A0ABS2AVZ7_9ACTN</name>
<feature type="chain" id="PRO_5047329014" description="Ricin B lectin domain-containing protein" evidence="2">
    <location>
        <begin position="22"/>
        <end position="228"/>
    </location>
</feature>
<dbReference type="EMBL" id="JAENHP010000053">
    <property type="protein sequence ID" value="MBM2623905.1"/>
    <property type="molecule type" value="Genomic_DNA"/>
</dbReference>
<evidence type="ECO:0008006" key="5">
    <source>
        <dbReference type="Google" id="ProtNLM"/>
    </source>
</evidence>
<keyword evidence="2" id="KW-0732">Signal</keyword>
<dbReference type="Proteomes" id="UP000632138">
    <property type="component" value="Unassembled WGS sequence"/>
</dbReference>
<evidence type="ECO:0000256" key="1">
    <source>
        <dbReference type="SAM" id="MobiDB-lite"/>
    </source>
</evidence>
<feature type="signal peptide" evidence="2">
    <location>
        <begin position="1"/>
        <end position="21"/>
    </location>
</feature>
<accession>A0ABS2AVZ7</accession>
<evidence type="ECO:0000313" key="4">
    <source>
        <dbReference type="Proteomes" id="UP000632138"/>
    </source>
</evidence>
<protein>
    <recommendedName>
        <fullName evidence="5">Ricin B lectin domain-containing protein</fullName>
    </recommendedName>
</protein>
<sequence>MRSLVFGTVAVLSAVTLSACANGTPTTIQPGGASDPATTAPATSATSAPAEAGAASSKATTPPKATTPSKTTTSKPAKTPTSDVSELRQLGIDLNKSVLIDVADDGVDRWLQIGKNGVVDFTGTSRVDSTMMALKPAPVAAKNKVLIKPPFWNEDLGQGSCVADTKGAALKLETCDAGRAQQIFTIVPAGDSGQFELKGMYGVIRVDNGKITTSGQGRTGLQTILYAG</sequence>
<keyword evidence="4" id="KW-1185">Reference proteome</keyword>
<feature type="region of interest" description="Disordered" evidence="1">
    <location>
        <begin position="23"/>
        <end position="85"/>
    </location>
</feature>
<reference evidence="3 4" key="1">
    <citation type="submission" date="2021-01" db="EMBL/GenBank/DDBJ databases">
        <title>Actinoplanes sp. nov. LDG1-06 isolated from lichen.</title>
        <authorList>
            <person name="Saeng-In P."/>
            <person name="Phongsopitanun W."/>
            <person name="Kanchanasin P."/>
            <person name="Yuki M."/>
            <person name="Kudo T."/>
            <person name="Ohkuma M."/>
            <person name="Tanasupawat S."/>
        </authorList>
    </citation>
    <scope>NUCLEOTIDE SEQUENCE [LARGE SCALE GENOMIC DNA]</scope>
    <source>
        <strain evidence="3 4">LDG1-06</strain>
    </source>
</reference>
<organism evidence="3 4">
    <name type="scientific">Paractinoplanes ovalisporus</name>
    <dbReference type="NCBI Taxonomy" id="2810368"/>
    <lineage>
        <taxon>Bacteria</taxon>
        <taxon>Bacillati</taxon>
        <taxon>Actinomycetota</taxon>
        <taxon>Actinomycetes</taxon>
        <taxon>Micromonosporales</taxon>
        <taxon>Micromonosporaceae</taxon>
        <taxon>Paractinoplanes</taxon>
    </lineage>
</organism>
<dbReference type="RefSeq" id="WP_203384256.1">
    <property type="nucleotide sequence ID" value="NZ_JAENHP010000053.1"/>
</dbReference>
<dbReference type="PROSITE" id="PS51257">
    <property type="entry name" value="PROKAR_LIPOPROTEIN"/>
    <property type="match status" value="1"/>
</dbReference>
<evidence type="ECO:0000256" key="2">
    <source>
        <dbReference type="SAM" id="SignalP"/>
    </source>
</evidence>
<gene>
    <name evidence="3" type="ORF">JIG36_51300</name>
</gene>
<feature type="compositionally biased region" description="Low complexity" evidence="1">
    <location>
        <begin position="30"/>
        <end position="82"/>
    </location>
</feature>